<feature type="repeat" description="ANK" evidence="3">
    <location>
        <begin position="3"/>
        <end position="35"/>
    </location>
</feature>
<dbReference type="SUPFAM" id="SSF48452">
    <property type="entry name" value="TPR-like"/>
    <property type="match status" value="1"/>
</dbReference>
<dbReference type="PROSITE" id="PS50088">
    <property type="entry name" value="ANK_REPEAT"/>
    <property type="match status" value="2"/>
</dbReference>
<dbReference type="AlphaFoldDB" id="A0A1H6UK19"/>
<dbReference type="Gene3D" id="1.25.40.20">
    <property type="entry name" value="Ankyrin repeat-containing domain"/>
    <property type="match status" value="2"/>
</dbReference>
<gene>
    <name evidence="5" type="ORF">SAMN04488113_1298</name>
</gene>
<evidence type="ECO:0000256" key="3">
    <source>
        <dbReference type="PROSITE-ProRule" id="PRU00023"/>
    </source>
</evidence>
<dbReference type="Proteomes" id="UP000198564">
    <property type="component" value="Unassembled WGS sequence"/>
</dbReference>
<keyword evidence="1" id="KW-0677">Repeat</keyword>
<dbReference type="STRING" id="1130080.SAMN04488113_1298"/>
<evidence type="ECO:0008006" key="7">
    <source>
        <dbReference type="Google" id="ProtNLM"/>
    </source>
</evidence>
<name>A0A1H6UK19_9LACT</name>
<protein>
    <recommendedName>
        <fullName evidence="7">Ankyrin repeat-containing protein</fullName>
    </recommendedName>
</protein>
<dbReference type="SMART" id="SM00248">
    <property type="entry name" value="ANK"/>
    <property type="match status" value="4"/>
</dbReference>
<dbReference type="Pfam" id="PF14559">
    <property type="entry name" value="TPR_19"/>
    <property type="match status" value="1"/>
</dbReference>
<dbReference type="PROSITE" id="PS50005">
    <property type="entry name" value="TPR"/>
    <property type="match status" value="1"/>
</dbReference>
<keyword evidence="2 3" id="KW-0040">ANK repeat</keyword>
<dbReference type="InterPro" id="IPR036770">
    <property type="entry name" value="Ankyrin_rpt-contain_sf"/>
</dbReference>
<proteinExistence type="predicted"/>
<dbReference type="PANTHER" id="PTHR24171:SF9">
    <property type="entry name" value="ANKYRIN REPEAT DOMAIN-CONTAINING PROTEIN 39"/>
    <property type="match status" value="1"/>
</dbReference>
<dbReference type="PANTHER" id="PTHR24171">
    <property type="entry name" value="ANKYRIN REPEAT DOMAIN-CONTAINING PROTEIN 39-RELATED"/>
    <property type="match status" value="1"/>
</dbReference>
<dbReference type="InterPro" id="IPR002110">
    <property type="entry name" value="Ankyrin_rpt"/>
</dbReference>
<evidence type="ECO:0000256" key="2">
    <source>
        <dbReference type="ARBA" id="ARBA00023043"/>
    </source>
</evidence>
<evidence type="ECO:0000256" key="4">
    <source>
        <dbReference type="PROSITE-ProRule" id="PRU00339"/>
    </source>
</evidence>
<feature type="repeat" description="TPR" evidence="4">
    <location>
        <begin position="269"/>
        <end position="302"/>
    </location>
</feature>
<reference evidence="6" key="1">
    <citation type="submission" date="2016-10" db="EMBL/GenBank/DDBJ databases">
        <authorList>
            <person name="Varghese N."/>
            <person name="Submissions S."/>
        </authorList>
    </citation>
    <scope>NUCLEOTIDE SEQUENCE [LARGE SCALE GENOMIC DNA]</scope>
    <source>
        <strain evidence="6">DSM 25751</strain>
    </source>
</reference>
<keyword evidence="6" id="KW-1185">Reference proteome</keyword>
<organism evidence="5 6">
    <name type="scientific">Alkalibacterium gilvum</name>
    <dbReference type="NCBI Taxonomy" id="1130080"/>
    <lineage>
        <taxon>Bacteria</taxon>
        <taxon>Bacillati</taxon>
        <taxon>Bacillota</taxon>
        <taxon>Bacilli</taxon>
        <taxon>Lactobacillales</taxon>
        <taxon>Carnobacteriaceae</taxon>
        <taxon>Alkalibacterium</taxon>
    </lineage>
</organism>
<dbReference type="SMART" id="SM00028">
    <property type="entry name" value="TPR"/>
    <property type="match status" value="2"/>
</dbReference>
<dbReference type="SUPFAM" id="SSF48403">
    <property type="entry name" value="Ankyrin repeat"/>
    <property type="match status" value="1"/>
</dbReference>
<evidence type="ECO:0000313" key="5">
    <source>
        <dbReference type="EMBL" id="SEI88600.1"/>
    </source>
</evidence>
<dbReference type="InterPro" id="IPR019734">
    <property type="entry name" value="TPR_rpt"/>
</dbReference>
<dbReference type="PROSITE" id="PS50297">
    <property type="entry name" value="ANK_REP_REGION"/>
    <property type="match status" value="2"/>
</dbReference>
<feature type="repeat" description="ANK" evidence="3">
    <location>
        <begin position="36"/>
        <end position="68"/>
    </location>
</feature>
<dbReference type="EMBL" id="FNYW01000029">
    <property type="protein sequence ID" value="SEI88600.1"/>
    <property type="molecule type" value="Genomic_DNA"/>
</dbReference>
<dbReference type="Pfam" id="PF12796">
    <property type="entry name" value="Ank_2"/>
    <property type="match status" value="1"/>
</dbReference>
<dbReference type="InterPro" id="IPR011990">
    <property type="entry name" value="TPR-like_helical_dom_sf"/>
</dbReference>
<keyword evidence="4" id="KW-0802">TPR repeat</keyword>
<evidence type="ECO:0000313" key="6">
    <source>
        <dbReference type="Proteomes" id="UP000198564"/>
    </source>
</evidence>
<accession>A0A1H6UK19</accession>
<dbReference type="Gene3D" id="1.25.40.10">
    <property type="entry name" value="Tetratricopeptide repeat domain"/>
    <property type="match status" value="1"/>
</dbReference>
<sequence>MNQSDELLMIETEKGNLEVVKKLLDEGANVDHQDNRGRTPLMAATQQNNIPLAKMLIDAGADVNKRDNMILTPYICAAANGFYEILEMGSPHADVALANCFGGTALLPSSEKGFLKAVDVAIKAGVPVNHINDLGWTALQEAVILGDGGSLYRLILRKLMNAGADPTTLDHDGKTAIDWAREYKQDDVLAILEGTYDANEPEEKAIDDVLMLMSKDAFNKAYDKAQVYLEEFGSLTFYFLKGYLLTLQGKYDEGTAVYEEALKIESGDPEFYFYIANALREQKKVDEALATYEKAIKEDQYYFFFRYHMSNYLRELGYHKEAIKQMNRLLSNDPGRFDYLFHKANSLKVLGKEEEAEKLLKEAK</sequence>
<evidence type="ECO:0000256" key="1">
    <source>
        <dbReference type="ARBA" id="ARBA00022737"/>
    </source>
</evidence>